<reference evidence="9 10" key="1">
    <citation type="journal article" date="2021" name="ISME Commun">
        <title>Automated analysis of genomic sequences facilitates high-throughput and comprehensive description of bacteria.</title>
        <authorList>
            <person name="Hitch T.C.A."/>
        </authorList>
    </citation>
    <scope>NUCLEOTIDE SEQUENCE [LARGE SCALE GENOMIC DNA]</scope>
    <source>
        <strain evidence="9 10">Sanger_109</strain>
    </source>
</reference>
<comment type="caution">
    <text evidence="9">The sequence shown here is derived from an EMBL/GenBank/DDBJ whole genome shotgun (WGS) entry which is preliminary data.</text>
</comment>
<comment type="subcellular location">
    <subcellularLocation>
        <location evidence="1">Cell membrane</location>
        <topology evidence="1">Multi-pass membrane protein</topology>
    </subcellularLocation>
</comment>
<dbReference type="CDD" id="cd06550">
    <property type="entry name" value="TM_ABC_iron-siderophores_like"/>
    <property type="match status" value="1"/>
</dbReference>
<keyword evidence="3" id="KW-0813">Transport</keyword>
<organism evidence="9 10">
    <name type="scientific">Brotonthovivens ammoniilytica</name>
    <dbReference type="NCBI Taxonomy" id="2981725"/>
    <lineage>
        <taxon>Bacteria</taxon>
        <taxon>Bacillati</taxon>
        <taxon>Bacillota</taxon>
        <taxon>Clostridia</taxon>
        <taxon>Lachnospirales</taxon>
        <taxon>Lachnospiraceae</taxon>
        <taxon>Brotonthovivens</taxon>
    </lineage>
</organism>
<keyword evidence="4" id="KW-1003">Cell membrane</keyword>
<feature type="transmembrane region" description="Helical" evidence="8">
    <location>
        <begin position="139"/>
        <end position="157"/>
    </location>
</feature>
<dbReference type="Gene3D" id="1.10.3470.10">
    <property type="entry name" value="ABC transporter involved in vitamin B12 uptake, BtuC"/>
    <property type="match status" value="1"/>
</dbReference>
<sequence>MKYHDGEIQQVYKKSRKIKCLIIIAGIVLMLILALAFTTLGATGAGMKEVLTAIFHTIANGGEITDNQEKVVILLRLPRVVMAILAGFGLAVSGAAMQAATRNPLVSPFTIGISNAAAFGASLSIVFGVGFFSGSQAGTVFNAFLWAVGCMALVYLISIKVGMSPASIVLTGIALNYFFSACTSTIEFFANEHKLAEVVQWAFGSLNGSQWSEVMVVLVVVAVCCIAIYIFAPALNIIASGDDEVAKSLGIHPERVRMEVCILAVLSTAAVISFTGVIGFVGLAGPHIARMIIGSDHRFLLPFSAIIGALLMLAADTIGRLILAPVIMPVGIVISFLGVPIFINLILTQRKGSM</sequence>
<proteinExistence type="inferred from homology"/>
<evidence type="ECO:0000256" key="6">
    <source>
        <dbReference type="ARBA" id="ARBA00022989"/>
    </source>
</evidence>
<evidence type="ECO:0000256" key="4">
    <source>
        <dbReference type="ARBA" id="ARBA00022475"/>
    </source>
</evidence>
<feature type="transmembrane region" description="Helical" evidence="8">
    <location>
        <begin position="21"/>
        <end position="42"/>
    </location>
</feature>
<feature type="transmembrane region" description="Helical" evidence="8">
    <location>
        <begin position="322"/>
        <end position="347"/>
    </location>
</feature>
<gene>
    <name evidence="9" type="ORF">OCV88_05120</name>
</gene>
<evidence type="ECO:0000313" key="10">
    <source>
        <dbReference type="Proteomes" id="UP001652442"/>
    </source>
</evidence>
<dbReference type="Proteomes" id="UP001652442">
    <property type="component" value="Unassembled WGS sequence"/>
</dbReference>
<evidence type="ECO:0000256" key="8">
    <source>
        <dbReference type="SAM" id="Phobius"/>
    </source>
</evidence>
<name>A0ABT2THP1_9FIRM</name>
<dbReference type="Pfam" id="PF01032">
    <property type="entry name" value="FecCD"/>
    <property type="match status" value="1"/>
</dbReference>
<feature type="transmembrane region" description="Helical" evidence="8">
    <location>
        <begin position="214"/>
        <end position="239"/>
    </location>
</feature>
<feature type="transmembrane region" description="Helical" evidence="8">
    <location>
        <begin position="297"/>
        <end position="315"/>
    </location>
</feature>
<feature type="transmembrane region" description="Helical" evidence="8">
    <location>
        <begin position="109"/>
        <end position="133"/>
    </location>
</feature>
<feature type="transmembrane region" description="Helical" evidence="8">
    <location>
        <begin position="260"/>
        <end position="285"/>
    </location>
</feature>
<keyword evidence="7 8" id="KW-0472">Membrane</keyword>
<dbReference type="SUPFAM" id="SSF81345">
    <property type="entry name" value="ABC transporter involved in vitamin B12 uptake, BtuC"/>
    <property type="match status" value="1"/>
</dbReference>
<dbReference type="PANTHER" id="PTHR30472:SF25">
    <property type="entry name" value="ABC TRANSPORTER PERMEASE PROTEIN MJ0876-RELATED"/>
    <property type="match status" value="1"/>
</dbReference>
<accession>A0ABT2THP1</accession>
<evidence type="ECO:0000256" key="1">
    <source>
        <dbReference type="ARBA" id="ARBA00004651"/>
    </source>
</evidence>
<feature type="transmembrane region" description="Helical" evidence="8">
    <location>
        <begin position="80"/>
        <end position="97"/>
    </location>
</feature>
<dbReference type="InterPro" id="IPR000522">
    <property type="entry name" value="ABC_transptr_permease_BtuC"/>
</dbReference>
<evidence type="ECO:0000256" key="2">
    <source>
        <dbReference type="ARBA" id="ARBA00007935"/>
    </source>
</evidence>
<dbReference type="InterPro" id="IPR037294">
    <property type="entry name" value="ABC_BtuC-like"/>
</dbReference>
<evidence type="ECO:0000256" key="5">
    <source>
        <dbReference type="ARBA" id="ARBA00022692"/>
    </source>
</evidence>
<keyword evidence="10" id="KW-1185">Reference proteome</keyword>
<dbReference type="PANTHER" id="PTHR30472">
    <property type="entry name" value="FERRIC ENTEROBACTIN TRANSPORT SYSTEM PERMEASE PROTEIN"/>
    <property type="match status" value="1"/>
</dbReference>
<feature type="transmembrane region" description="Helical" evidence="8">
    <location>
        <begin position="169"/>
        <end position="190"/>
    </location>
</feature>
<keyword evidence="6 8" id="KW-1133">Transmembrane helix</keyword>
<evidence type="ECO:0000256" key="7">
    <source>
        <dbReference type="ARBA" id="ARBA00023136"/>
    </source>
</evidence>
<dbReference type="EMBL" id="JAOQJQ010000002">
    <property type="protein sequence ID" value="MCU6761719.1"/>
    <property type="molecule type" value="Genomic_DNA"/>
</dbReference>
<comment type="similarity">
    <text evidence="2">Belongs to the binding-protein-dependent transport system permease family. FecCD subfamily.</text>
</comment>
<dbReference type="RefSeq" id="WP_158424506.1">
    <property type="nucleotide sequence ID" value="NZ_JAOQJQ010000002.1"/>
</dbReference>
<keyword evidence="5 8" id="KW-0812">Transmembrane</keyword>
<evidence type="ECO:0000313" key="9">
    <source>
        <dbReference type="EMBL" id="MCU6761719.1"/>
    </source>
</evidence>
<protein>
    <submittedName>
        <fullName evidence="9">Iron ABC transporter permease</fullName>
    </submittedName>
</protein>
<evidence type="ECO:0000256" key="3">
    <source>
        <dbReference type="ARBA" id="ARBA00022448"/>
    </source>
</evidence>